<protein>
    <recommendedName>
        <fullName evidence="1">DUF7936 domain-containing protein</fullName>
    </recommendedName>
</protein>
<evidence type="ECO:0000259" key="1">
    <source>
        <dbReference type="Pfam" id="PF25590"/>
    </source>
</evidence>
<organism evidence="2">
    <name type="scientific">uncultured Caudovirales phage</name>
    <dbReference type="NCBI Taxonomy" id="2100421"/>
    <lineage>
        <taxon>Viruses</taxon>
        <taxon>Duplodnaviria</taxon>
        <taxon>Heunggongvirae</taxon>
        <taxon>Uroviricota</taxon>
        <taxon>Caudoviricetes</taxon>
        <taxon>Peduoviridae</taxon>
        <taxon>Maltschvirus</taxon>
        <taxon>Maltschvirus maltsch</taxon>
    </lineage>
</organism>
<proteinExistence type="predicted"/>
<reference evidence="2" key="1">
    <citation type="submission" date="2020-05" db="EMBL/GenBank/DDBJ databases">
        <authorList>
            <person name="Chiriac C."/>
            <person name="Salcher M."/>
            <person name="Ghai R."/>
            <person name="Kavagutti S V."/>
        </authorList>
    </citation>
    <scope>NUCLEOTIDE SEQUENCE</scope>
</reference>
<dbReference type="InterPro" id="IPR057696">
    <property type="entry name" value="DUF7936"/>
</dbReference>
<sequence>MTTYNWVINQMDTKPKEDGLTDVVSCVHWTRVATKGEIVVSSYGTMNCTTPSSTDFTAYPDLTQEQVCGWLDAGLDVPTIDANLDKQIENIINPPIIVLPLPWSNSTI</sequence>
<feature type="domain" description="DUF7936" evidence="1">
    <location>
        <begin position="1"/>
        <end position="103"/>
    </location>
</feature>
<gene>
    <name evidence="2" type="ORF">UFOVP213_18</name>
</gene>
<accession>A0A6J7WP54</accession>
<name>A0A6J7WP54_9CAUD</name>
<evidence type="ECO:0000313" key="2">
    <source>
        <dbReference type="EMBL" id="CAB5218455.1"/>
    </source>
</evidence>
<dbReference type="Pfam" id="PF25590">
    <property type="entry name" value="DUF7936"/>
    <property type="match status" value="1"/>
</dbReference>
<dbReference type="EMBL" id="LR798258">
    <property type="protein sequence ID" value="CAB5218455.1"/>
    <property type="molecule type" value="Genomic_DNA"/>
</dbReference>